<keyword evidence="2" id="KW-1185">Reference proteome</keyword>
<organism evidence="1 2">
    <name type="scientific">Nemania bipapillata</name>
    <dbReference type="NCBI Taxonomy" id="110536"/>
    <lineage>
        <taxon>Eukaryota</taxon>
        <taxon>Fungi</taxon>
        <taxon>Dikarya</taxon>
        <taxon>Ascomycota</taxon>
        <taxon>Pezizomycotina</taxon>
        <taxon>Sordariomycetes</taxon>
        <taxon>Xylariomycetidae</taxon>
        <taxon>Xylariales</taxon>
        <taxon>Xylariaceae</taxon>
        <taxon>Nemania</taxon>
    </lineage>
</organism>
<proteinExistence type="predicted"/>
<sequence>MSLESQSRQQKRYTRIAVRSDDDFQRLYFLMMDYIREPELALSVKEFVFRFHLPRHEVYLRVTERPEVLRAEENARDISQEHTISQFVTSLGIEEPKKSDWIRILTWMKPELVAAREEATANDPRSFEVEPFYRHRTKLFAQHAAAALLMICPNIEILKFEEGSRMVEDFLRRNNYGLLASTHLQKLRHVTLIPTTEMILGDERFYISLDILALLRLFHRLPAIESVSTGGVGPDNDGGYVRLFPPATSNLKSIHVGHSLYGADVITTLIRLPKRLEQFTLTTGGRNSLHGGYEIVSARQIGKALYQQRTWLRKIDIDIDEYVNMGGDEDYHIDDEEEEDEWYQRDMEISPGPVTVPKTREYGATIGPMHDFESLTHLSIGIRLLLGGRYYGRSDNVDTPFRLIDALPKSLEYLLIRGYERGTVEQYDSQIDELLRLKQDRLPMLAELHGIDETIPIGLSVENPDENSDELWEPESEDDDWEEEEAL</sequence>
<accession>A0ACC2I2R2</accession>
<evidence type="ECO:0000313" key="1">
    <source>
        <dbReference type="EMBL" id="KAJ8109268.1"/>
    </source>
</evidence>
<dbReference type="Proteomes" id="UP001153334">
    <property type="component" value="Unassembled WGS sequence"/>
</dbReference>
<name>A0ACC2I2R2_9PEZI</name>
<gene>
    <name evidence="1" type="ORF">ONZ43_g6179</name>
</gene>
<protein>
    <submittedName>
        <fullName evidence="1">Uncharacterized protein</fullName>
    </submittedName>
</protein>
<reference evidence="1" key="1">
    <citation type="submission" date="2022-11" db="EMBL/GenBank/DDBJ databases">
        <title>Genome Sequence of Nemania bipapillata.</title>
        <authorList>
            <person name="Buettner E."/>
        </authorList>
    </citation>
    <scope>NUCLEOTIDE SEQUENCE</scope>
    <source>
        <strain evidence="1">CP14</strain>
    </source>
</reference>
<evidence type="ECO:0000313" key="2">
    <source>
        <dbReference type="Proteomes" id="UP001153334"/>
    </source>
</evidence>
<dbReference type="EMBL" id="JAPESX010002121">
    <property type="protein sequence ID" value="KAJ8109268.1"/>
    <property type="molecule type" value="Genomic_DNA"/>
</dbReference>
<comment type="caution">
    <text evidence="1">The sequence shown here is derived from an EMBL/GenBank/DDBJ whole genome shotgun (WGS) entry which is preliminary data.</text>
</comment>